<dbReference type="PANTHER" id="PTHR43798">
    <property type="entry name" value="MONOACYLGLYCEROL LIPASE"/>
    <property type="match status" value="1"/>
</dbReference>
<evidence type="ECO:0000259" key="1">
    <source>
        <dbReference type="Pfam" id="PF12697"/>
    </source>
</evidence>
<comment type="caution">
    <text evidence="2">The sequence shown here is derived from an EMBL/GenBank/DDBJ whole genome shotgun (WGS) entry which is preliminary data.</text>
</comment>
<dbReference type="OrthoDB" id="9780765at2"/>
<dbReference type="EMBL" id="AQQV01000003">
    <property type="protein sequence ID" value="ORE85871.1"/>
    <property type="molecule type" value="Genomic_DNA"/>
</dbReference>
<dbReference type="InterPro" id="IPR000073">
    <property type="entry name" value="AB_hydrolase_1"/>
</dbReference>
<dbReference type="GO" id="GO:0016787">
    <property type="term" value="F:hydrolase activity"/>
    <property type="evidence" value="ECO:0007669"/>
    <property type="project" value="UniProtKB-KW"/>
</dbReference>
<dbReference type="PROSITE" id="PS51257">
    <property type="entry name" value="PROKAR_LIPOPROTEIN"/>
    <property type="match status" value="1"/>
</dbReference>
<reference evidence="2 3" key="1">
    <citation type="submission" date="2013-04" db="EMBL/GenBank/DDBJ databases">
        <title>Oceanococcus atlanticus 22II-S10r2 Genome Sequencing.</title>
        <authorList>
            <person name="Lai Q."/>
            <person name="Li G."/>
            <person name="Shao Z."/>
        </authorList>
    </citation>
    <scope>NUCLEOTIDE SEQUENCE [LARGE SCALE GENOMIC DNA]</scope>
    <source>
        <strain evidence="2 3">22II-S10r2</strain>
    </source>
</reference>
<dbReference type="Gene3D" id="3.40.50.1820">
    <property type="entry name" value="alpha/beta hydrolase"/>
    <property type="match status" value="1"/>
</dbReference>
<sequence>MHDTRRLPREGGHLCYTVAGAGPAVLLIHGLGSCAADWTPQIEVLAKSHTLIAPDLRGHGESLAASGVLPIAQHVRDLCDLLAHEGFDEVDVVGLSMGGAVAFQLALESVPVVRSLTIVNSAPAFVVRNWRERLMVAQRFAIVHLLGLPRMARVLAGRLFPGQDTLQAEFVERFSRNDKASYLAAMRGLLGWSVQQRLGEIRCPVLVVAADQDYMPLADKQAYCAEIPDARLVVIENAHHAVTAEHPQAFNRALTAFLDSNAVGQAA</sequence>
<gene>
    <name evidence="2" type="ORF">ATO7_11278</name>
</gene>
<feature type="domain" description="AB hydrolase-1" evidence="1">
    <location>
        <begin position="25"/>
        <end position="253"/>
    </location>
</feature>
<accession>A0A1Y1SB76</accession>
<dbReference type="InterPro" id="IPR029058">
    <property type="entry name" value="AB_hydrolase_fold"/>
</dbReference>
<keyword evidence="3" id="KW-1185">Reference proteome</keyword>
<evidence type="ECO:0000313" key="2">
    <source>
        <dbReference type="EMBL" id="ORE85871.1"/>
    </source>
</evidence>
<evidence type="ECO:0000313" key="3">
    <source>
        <dbReference type="Proteomes" id="UP000192342"/>
    </source>
</evidence>
<dbReference type="STRING" id="1317117.ATO7_11278"/>
<dbReference type="InterPro" id="IPR050266">
    <property type="entry name" value="AB_hydrolase_sf"/>
</dbReference>
<dbReference type="RefSeq" id="WP_083561910.1">
    <property type="nucleotide sequence ID" value="NZ_AQQV01000003.1"/>
</dbReference>
<protein>
    <submittedName>
        <fullName evidence="2">Alpha/beta hydrolase</fullName>
    </submittedName>
</protein>
<dbReference type="AlphaFoldDB" id="A0A1Y1SB76"/>
<dbReference type="SUPFAM" id="SSF53474">
    <property type="entry name" value="alpha/beta-Hydrolases"/>
    <property type="match status" value="1"/>
</dbReference>
<proteinExistence type="predicted"/>
<name>A0A1Y1SB76_9GAMM</name>
<dbReference type="Proteomes" id="UP000192342">
    <property type="component" value="Unassembled WGS sequence"/>
</dbReference>
<keyword evidence="2" id="KW-0378">Hydrolase</keyword>
<organism evidence="2 3">
    <name type="scientific">Oceanococcus atlanticus</name>
    <dbReference type="NCBI Taxonomy" id="1317117"/>
    <lineage>
        <taxon>Bacteria</taxon>
        <taxon>Pseudomonadati</taxon>
        <taxon>Pseudomonadota</taxon>
        <taxon>Gammaproteobacteria</taxon>
        <taxon>Chromatiales</taxon>
        <taxon>Oceanococcaceae</taxon>
        <taxon>Oceanococcus</taxon>
    </lineage>
</organism>
<dbReference type="Pfam" id="PF12697">
    <property type="entry name" value="Abhydrolase_6"/>
    <property type="match status" value="1"/>
</dbReference>
<dbReference type="GO" id="GO:0016020">
    <property type="term" value="C:membrane"/>
    <property type="evidence" value="ECO:0007669"/>
    <property type="project" value="TreeGrafter"/>
</dbReference>
<dbReference type="PANTHER" id="PTHR43798:SF33">
    <property type="entry name" value="HYDROLASE, PUTATIVE (AFU_ORTHOLOGUE AFUA_2G14860)-RELATED"/>
    <property type="match status" value="1"/>
</dbReference>